<feature type="region of interest" description="Disordered" evidence="8">
    <location>
        <begin position="1"/>
        <end position="39"/>
    </location>
</feature>
<dbReference type="Gene3D" id="3.30.1840.10">
    <property type="entry name" value="Polyphosphate kinase middle domain"/>
    <property type="match status" value="1"/>
</dbReference>
<dbReference type="Pfam" id="PF13090">
    <property type="entry name" value="PP_kinase_C"/>
    <property type="match status" value="1"/>
</dbReference>
<keyword evidence="2 6" id="KW-0808">Transferase</keyword>
<gene>
    <name evidence="6 13" type="primary">ppk</name>
    <name evidence="13" type="ORF">AMOR_48570</name>
</gene>
<sequence>MDSPDLPVVTPQPVATPSVRPAPAAPVPPVPPDEPDLSDPRLYVNRELSLLQFQWRVLDEARDPANPLLERVKFLAIVAANLDEFFMIRVAGLEQQIAAGVPEPSIDGLTPAEQLTAVRREALRLQQELARCLHEELVPPLAAAGIHLVDWPQLTEKQLAAARVWFDEMVFPVLTPLAFDPGRPFPHISNLSLNLAVLVRDGGVERFARIKVPDTLPRLVPIGRGARAEDGAAHPHAYVWLEQLVAANVDRLFPGLEIAGVHPFHVTRDAEMLIQEMEAADLLASVERGVRERRFGSVVRLVVTPGIPDAVRGLLVENLEVDPRDVYDVEAPLALSGLSALAGLDRPDLKFPAFVPAKPGRLSDQEEEEDVFAAIRRHDVLVHHPFHSFAPVVEFLRAAARDPHVLAIKQTLYRVGRNSPVVDALLRARQNGKEVAVLVELKARFDEESNIGWAKALEAEGVHVIYGLLGLKTHSKIALVVRSEGDRRALYVHLSTGNYNAVTATAYTDLGFFTADPDIGKDATQLFNYLTGYSRAATFRKLLVAPIDLREKLLALIEREIDHARAGRGGRLVFKVNALVEREMIAVLVRAARAGVDIDLLVRGVCCLRPGIPGVTDRIRVTSIVGRFLEHSRIFWFRNAGAEQVYLGSADLMHRNLARRVEVLFPVADPVLVRYLRDDVLETYLRDNVRARRMRPDGSYERLSPRPGEPAVDSQAELIARRGERRGI</sequence>
<feature type="binding site" evidence="6">
    <location>
        <position position="414"/>
    </location>
    <ligand>
        <name>Mg(2+)</name>
        <dbReference type="ChEBI" id="CHEBI:18420"/>
    </ligand>
</feature>
<dbReference type="PIRSF" id="PIRSF015589">
    <property type="entry name" value="PP_kinase"/>
    <property type="match status" value="1"/>
</dbReference>
<feature type="binding site" evidence="6">
    <location>
        <position position="507"/>
    </location>
    <ligand>
        <name>ATP</name>
        <dbReference type="ChEBI" id="CHEBI:30616"/>
    </ligand>
</feature>
<feature type="domain" description="Polyphosphate kinase N-terminal" evidence="10">
    <location>
        <begin position="43"/>
        <end position="149"/>
    </location>
</feature>
<dbReference type="NCBIfam" id="TIGR03705">
    <property type="entry name" value="poly_P_kin"/>
    <property type="match status" value="1"/>
</dbReference>
<evidence type="ECO:0000256" key="1">
    <source>
        <dbReference type="ARBA" id="ARBA00022553"/>
    </source>
</evidence>
<feature type="domain" description="Polyphosphate kinase C-terminal" evidence="12">
    <location>
        <begin position="370"/>
        <end position="535"/>
    </location>
</feature>
<feature type="binding site" evidence="6">
    <location>
        <position position="444"/>
    </location>
    <ligand>
        <name>Mg(2+)</name>
        <dbReference type="ChEBI" id="CHEBI:18420"/>
    </ligand>
</feature>
<keyword evidence="4 6" id="KW-0418">Kinase</keyword>
<comment type="similarity">
    <text evidence="6 7">Belongs to the polyphosphate kinase 1 (PPK1) family.</text>
</comment>
<comment type="cofactor">
    <cofactor evidence="6">
        <name>Mg(2+)</name>
        <dbReference type="ChEBI" id="CHEBI:18420"/>
    </cofactor>
</comment>
<dbReference type="CDD" id="cd09165">
    <property type="entry name" value="PLDc_PaPPK1_C1_like"/>
    <property type="match status" value="1"/>
</dbReference>
<evidence type="ECO:0000256" key="2">
    <source>
        <dbReference type="ARBA" id="ARBA00022679"/>
    </source>
</evidence>
<keyword evidence="14" id="KW-1185">Reference proteome</keyword>
<comment type="PTM">
    <text evidence="6 7">An intermediate of this reaction is the autophosphorylated ppk in which a phosphate is covalently linked to a histidine residue through a N-P bond.</text>
</comment>
<keyword evidence="3 6" id="KW-0547">Nucleotide-binding</keyword>
<dbReference type="Pfam" id="PF13089">
    <property type="entry name" value="PP_kinase_N"/>
    <property type="match status" value="1"/>
</dbReference>
<dbReference type="InterPro" id="IPR024953">
    <property type="entry name" value="PP_kinase_middle"/>
</dbReference>
<dbReference type="EMBL" id="AP025591">
    <property type="protein sequence ID" value="BDG05861.1"/>
    <property type="molecule type" value="Genomic_DNA"/>
</dbReference>
<evidence type="ECO:0000259" key="11">
    <source>
        <dbReference type="Pfam" id="PF13090"/>
    </source>
</evidence>
<dbReference type="PANTHER" id="PTHR30218">
    <property type="entry name" value="POLYPHOSPHATE KINASE"/>
    <property type="match status" value="1"/>
</dbReference>
<dbReference type="SUPFAM" id="SSF143724">
    <property type="entry name" value="PHP14-like"/>
    <property type="match status" value="1"/>
</dbReference>
<dbReference type="InterPro" id="IPR003414">
    <property type="entry name" value="PP_kinase"/>
</dbReference>
<dbReference type="HAMAP" id="MF_00347">
    <property type="entry name" value="Polyphosphate_kinase"/>
    <property type="match status" value="1"/>
</dbReference>
<keyword evidence="6" id="KW-0479">Metal-binding</keyword>
<dbReference type="Gene3D" id="1.20.58.310">
    <property type="entry name" value="Polyphosphate kinase N-terminal domain"/>
    <property type="match status" value="1"/>
</dbReference>
<feature type="domain" description="Polyphosphate kinase middle" evidence="9">
    <location>
        <begin position="158"/>
        <end position="340"/>
    </location>
</feature>
<keyword evidence="1 6" id="KW-0597">Phosphoprotein</keyword>
<evidence type="ECO:0000256" key="4">
    <source>
        <dbReference type="ARBA" id="ARBA00022777"/>
    </source>
</evidence>
<evidence type="ECO:0000256" key="3">
    <source>
        <dbReference type="ARBA" id="ARBA00022741"/>
    </source>
</evidence>
<protein>
    <recommendedName>
        <fullName evidence="6 7">Polyphosphate kinase</fullName>
        <ecNumber evidence="6 7">2.7.4.1</ecNumber>
    </recommendedName>
    <alternativeName>
        <fullName evidence="6">ATP-polyphosphate phosphotransferase</fullName>
    </alternativeName>
    <alternativeName>
        <fullName evidence="6">Polyphosphoric acid kinase</fullName>
    </alternativeName>
</protein>
<name>A0ABM7X249_9BACT</name>
<dbReference type="Pfam" id="PF02503">
    <property type="entry name" value="PP_kinase"/>
    <property type="match status" value="1"/>
</dbReference>
<evidence type="ECO:0000256" key="8">
    <source>
        <dbReference type="SAM" id="MobiDB-lite"/>
    </source>
</evidence>
<dbReference type="Proteomes" id="UP001162891">
    <property type="component" value="Chromosome"/>
</dbReference>
<feature type="compositionally biased region" description="Pro residues" evidence="8">
    <location>
        <begin position="23"/>
        <end position="32"/>
    </location>
</feature>
<evidence type="ECO:0000259" key="9">
    <source>
        <dbReference type="Pfam" id="PF02503"/>
    </source>
</evidence>
<evidence type="ECO:0000256" key="7">
    <source>
        <dbReference type="RuleBase" id="RU003800"/>
    </source>
</evidence>
<feature type="binding site" evidence="6">
    <location>
        <position position="81"/>
    </location>
    <ligand>
        <name>ATP</name>
        <dbReference type="ChEBI" id="CHEBI:30616"/>
    </ligand>
</feature>
<evidence type="ECO:0000259" key="12">
    <source>
        <dbReference type="Pfam" id="PF17941"/>
    </source>
</evidence>
<dbReference type="InterPro" id="IPR036832">
    <property type="entry name" value="PPK_N_dom_sf"/>
</dbReference>
<evidence type="ECO:0000256" key="5">
    <source>
        <dbReference type="ARBA" id="ARBA00022840"/>
    </source>
</evidence>
<dbReference type="Gene3D" id="3.30.870.10">
    <property type="entry name" value="Endonuclease Chain A"/>
    <property type="match status" value="2"/>
</dbReference>
<feature type="binding site" evidence="6">
    <location>
        <position position="603"/>
    </location>
    <ligand>
        <name>ATP</name>
        <dbReference type="ChEBI" id="CHEBI:30616"/>
    </ligand>
</feature>
<dbReference type="NCBIfam" id="NF003917">
    <property type="entry name" value="PRK05443.1-1"/>
    <property type="match status" value="1"/>
</dbReference>
<evidence type="ECO:0000313" key="14">
    <source>
        <dbReference type="Proteomes" id="UP001162891"/>
    </source>
</evidence>
<dbReference type="InterPro" id="IPR025198">
    <property type="entry name" value="PPK_N_dom"/>
</dbReference>
<dbReference type="InterPro" id="IPR041108">
    <property type="entry name" value="PP_kinase_C_1"/>
</dbReference>
<keyword evidence="5 6" id="KW-0067">ATP-binding</keyword>
<evidence type="ECO:0000259" key="10">
    <source>
        <dbReference type="Pfam" id="PF13089"/>
    </source>
</evidence>
<feature type="binding site" evidence="6">
    <location>
        <position position="631"/>
    </location>
    <ligand>
        <name>ATP</name>
        <dbReference type="ChEBI" id="CHEBI:30616"/>
    </ligand>
</feature>
<proteinExistence type="inferred from homology"/>
<evidence type="ECO:0000256" key="6">
    <source>
        <dbReference type="HAMAP-Rule" id="MF_00347"/>
    </source>
</evidence>
<organism evidence="13 14">
    <name type="scientific">Anaeromyxobacter oryzae</name>
    <dbReference type="NCBI Taxonomy" id="2918170"/>
    <lineage>
        <taxon>Bacteria</taxon>
        <taxon>Pseudomonadati</taxon>
        <taxon>Myxococcota</taxon>
        <taxon>Myxococcia</taxon>
        <taxon>Myxococcales</taxon>
        <taxon>Cystobacterineae</taxon>
        <taxon>Anaeromyxobacteraceae</taxon>
        <taxon>Anaeromyxobacter</taxon>
    </lineage>
</organism>
<dbReference type="NCBIfam" id="NF003921">
    <property type="entry name" value="PRK05443.2-2"/>
    <property type="match status" value="1"/>
</dbReference>
<dbReference type="InterPro" id="IPR036830">
    <property type="entry name" value="PP_kinase_middle_dom_sf"/>
</dbReference>
<dbReference type="CDD" id="cd09168">
    <property type="entry name" value="PLDc_PaPPK1_C2_like"/>
    <property type="match status" value="1"/>
</dbReference>
<evidence type="ECO:0000313" key="13">
    <source>
        <dbReference type="EMBL" id="BDG05861.1"/>
    </source>
</evidence>
<dbReference type="NCBIfam" id="NF003918">
    <property type="entry name" value="PRK05443.1-2"/>
    <property type="match status" value="1"/>
</dbReference>
<keyword evidence="6" id="KW-0460">Magnesium</keyword>
<feature type="domain" description="Polyphosphate kinase C-terminal" evidence="11">
    <location>
        <begin position="542"/>
        <end position="715"/>
    </location>
</feature>
<dbReference type="SUPFAM" id="SSF140356">
    <property type="entry name" value="PPK N-terminal domain-like"/>
    <property type="match status" value="1"/>
</dbReference>
<feature type="active site" description="Phosphohistidine intermediate" evidence="6">
    <location>
        <position position="474"/>
    </location>
</feature>
<accession>A0ABM7X249</accession>
<dbReference type="EC" id="2.7.4.1" evidence="6 7"/>
<dbReference type="SUPFAM" id="SSF56024">
    <property type="entry name" value="Phospholipase D/nuclease"/>
    <property type="match status" value="2"/>
</dbReference>
<dbReference type="RefSeq" id="WP_248355045.1">
    <property type="nucleotide sequence ID" value="NZ_AP025591.1"/>
</dbReference>
<dbReference type="PANTHER" id="PTHR30218:SF0">
    <property type="entry name" value="POLYPHOSPHATE KINASE"/>
    <property type="match status" value="1"/>
</dbReference>
<comment type="function">
    <text evidence="6 7">Catalyzes the reversible transfer of the terminal phosphate of ATP to form a long-chain polyphosphate (polyP).</text>
</comment>
<dbReference type="InterPro" id="IPR025200">
    <property type="entry name" value="PPK_C_dom2"/>
</dbReference>
<dbReference type="GO" id="GO:0016301">
    <property type="term" value="F:kinase activity"/>
    <property type="evidence" value="ECO:0007669"/>
    <property type="project" value="UniProtKB-KW"/>
</dbReference>
<dbReference type="Pfam" id="PF17941">
    <property type="entry name" value="PP_kinase_C_1"/>
    <property type="match status" value="1"/>
</dbReference>
<reference evidence="14" key="1">
    <citation type="journal article" date="2022" name="Int. J. Syst. Evol. Microbiol.">
        <title>Anaeromyxobacter oryzae sp. nov., Anaeromyxobacter diazotrophicus sp. nov. and Anaeromyxobacter paludicola sp. nov., isolated from paddy soils.</title>
        <authorList>
            <person name="Itoh H."/>
            <person name="Xu Z."/>
            <person name="Mise K."/>
            <person name="Masuda Y."/>
            <person name="Ushijima N."/>
            <person name="Hayakawa C."/>
            <person name="Shiratori Y."/>
            <person name="Senoo K."/>
        </authorList>
    </citation>
    <scope>NUCLEOTIDE SEQUENCE [LARGE SCALE GENOMIC DNA]</scope>
    <source>
        <strain evidence="14">Red232</strain>
    </source>
</reference>
<feature type="compositionally biased region" description="Low complexity" evidence="8">
    <location>
        <begin position="13"/>
        <end position="22"/>
    </location>
</feature>
<comment type="catalytic activity">
    <reaction evidence="6 7">
        <text>[phosphate](n) + ATP = [phosphate](n+1) + ADP</text>
        <dbReference type="Rhea" id="RHEA:19573"/>
        <dbReference type="Rhea" id="RHEA-COMP:9859"/>
        <dbReference type="Rhea" id="RHEA-COMP:14280"/>
        <dbReference type="ChEBI" id="CHEBI:16838"/>
        <dbReference type="ChEBI" id="CHEBI:30616"/>
        <dbReference type="ChEBI" id="CHEBI:456216"/>
        <dbReference type="EC" id="2.7.4.1"/>
    </reaction>
</comment>